<gene>
    <name evidence="2" type="ORF">H9756_06610</name>
</gene>
<protein>
    <submittedName>
        <fullName evidence="2">DUF3847 domain-containing protein</fullName>
    </submittedName>
</protein>
<evidence type="ECO:0000256" key="1">
    <source>
        <dbReference type="SAM" id="MobiDB-lite"/>
    </source>
</evidence>
<dbReference type="Proteomes" id="UP000823895">
    <property type="component" value="Unassembled WGS sequence"/>
</dbReference>
<name>A0A9D2P6P0_9FIRM</name>
<feature type="compositionally biased region" description="Basic and acidic residues" evidence="1">
    <location>
        <begin position="1"/>
        <end position="10"/>
    </location>
</feature>
<dbReference type="AlphaFoldDB" id="A0A9D2P6P0"/>
<accession>A0A9D2P6P0</accession>
<evidence type="ECO:0000313" key="2">
    <source>
        <dbReference type="EMBL" id="HJC43338.1"/>
    </source>
</evidence>
<proteinExistence type="predicted"/>
<comment type="caution">
    <text evidence="2">The sequence shown here is derived from an EMBL/GenBank/DDBJ whole genome shotgun (WGS) entry which is preliminary data.</text>
</comment>
<reference evidence="2" key="1">
    <citation type="journal article" date="2021" name="PeerJ">
        <title>Extensive microbial diversity within the chicken gut microbiome revealed by metagenomics and culture.</title>
        <authorList>
            <person name="Gilroy R."/>
            <person name="Ravi A."/>
            <person name="Getino M."/>
            <person name="Pursley I."/>
            <person name="Horton D.L."/>
            <person name="Alikhan N.F."/>
            <person name="Baker D."/>
            <person name="Gharbi K."/>
            <person name="Hall N."/>
            <person name="Watson M."/>
            <person name="Adriaenssens E.M."/>
            <person name="Foster-Nyarko E."/>
            <person name="Jarju S."/>
            <person name="Secka A."/>
            <person name="Antonio M."/>
            <person name="Oren A."/>
            <person name="Chaudhuri R.R."/>
            <person name="La Ragione R."/>
            <person name="Hildebrand F."/>
            <person name="Pallen M.J."/>
        </authorList>
    </citation>
    <scope>NUCLEOTIDE SEQUENCE</scope>
    <source>
        <strain evidence="2">CHK165-2605</strain>
    </source>
</reference>
<feature type="region of interest" description="Disordered" evidence="1">
    <location>
        <begin position="1"/>
        <end position="33"/>
    </location>
</feature>
<organism evidence="2 3">
    <name type="scientific">Candidatus Mediterraneibacter gallistercoris</name>
    <dbReference type="NCBI Taxonomy" id="2838671"/>
    <lineage>
        <taxon>Bacteria</taxon>
        <taxon>Bacillati</taxon>
        <taxon>Bacillota</taxon>
        <taxon>Clostridia</taxon>
        <taxon>Lachnospirales</taxon>
        <taxon>Lachnospiraceae</taxon>
        <taxon>Mediterraneibacter</taxon>
    </lineage>
</organism>
<feature type="compositionally biased region" description="Basic and acidic residues" evidence="1">
    <location>
        <begin position="17"/>
        <end position="33"/>
    </location>
</feature>
<evidence type="ECO:0000313" key="3">
    <source>
        <dbReference type="Proteomes" id="UP000823895"/>
    </source>
</evidence>
<dbReference type="InterPro" id="IPR024215">
    <property type="entry name" value="DUF3847"/>
</dbReference>
<dbReference type="EMBL" id="DWWI01000145">
    <property type="protein sequence ID" value="HJC43338.1"/>
    <property type="molecule type" value="Genomic_DNA"/>
</dbReference>
<sequence length="72" mass="8614">MQDSSEETKKKLLQAKHRMEAVQARDRKKERSARTRRLILEGAELEKIVPEVKDMTTDELRQFLLLHLQKHF</sequence>
<dbReference type="Pfam" id="PF12958">
    <property type="entry name" value="DUF3847"/>
    <property type="match status" value="1"/>
</dbReference>
<reference evidence="2" key="2">
    <citation type="submission" date="2021-04" db="EMBL/GenBank/DDBJ databases">
        <authorList>
            <person name="Gilroy R."/>
        </authorList>
    </citation>
    <scope>NUCLEOTIDE SEQUENCE</scope>
    <source>
        <strain evidence="2">CHK165-2605</strain>
    </source>
</reference>